<protein>
    <submittedName>
        <fullName evidence="1">Protein kinase-like domain-containing protein</fullName>
    </submittedName>
</protein>
<name>A0A2U1N124_ARTAN</name>
<dbReference type="Proteomes" id="UP000245207">
    <property type="component" value="Unassembled WGS sequence"/>
</dbReference>
<keyword evidence="1" id="KW-0808">Transferase</keyword>
<evidence type="ECO:0000313" key="2">
    <source>
        <dbReference type="Proteomes" id="UP000245207"/>
    </source>
</evidence>
<gene>
    <name evidence="1" type="ORF">CTI12_AA321040</name>
</gene>
<evidence type="ECO:0000313" key="1">
    <source>
        <dbReference type="EMBL" id="PWA67210.1"/>
    </source>
</evidence>
<keyword evidence="2" id="KW-1185">Reference proteome</keyword>
<sequence>MVKLADSGFMKHLSRKSFACCYMRKDRNPENAYTMDTWNLGCTVIEMMTENLLEAN</sequence>
<reference evidence="1 2" key="1">
    <citation type="journal article" date="2018" name="Mol. Plant">
        <title>The genome of Artemisia annua provides insight into the evolution of Asteraceae family and artemisinin biosynthesis.</title>
        <authorList>
            <person name="Shen Q."/>
            <person name="Zhang L."/>
            <person name="Liao Z."/>
            <person name="Wang S."/>
            <person name="Yan T."/>
            <person name="Shi P."/>
            <person name="Liu M."/>
            <person name="Fu X."/>
            <person name="Pan Q."/>
            <person name="Wang Y."/>
            <person name="Lv Z."/>
            <person name="Lu X."/>
            <person name="Zhang F."/>
            <person name="Jiang W."/>
            <person name="Ma Y."/>
            <person name="Chen M."/>
            <person name="Hao X."/>
            <person name="Li L."/>
            <person name="Tang Y."/>
            <person name="Lv G."/>
            <person name="Zhou Y."/>
            <person name="Sun X."/>
            <person name="Brodelius P.E."/>
            <person name="Rose J.K.C."/>
            <person name="Tang K."/>
        </authorList>
    </citation>
    <scope>NUCLEOTIDE SEQUENCE [LARGE SCALE GENOMIC DNA]</scope>
    <source>
        <strain evidence="2">cv. Huhao1</strain>
        <tissue evidence="1">Leaf</tissue>
    </source>
</reference>
<comment type="caution">
    <text evidence="1">The sequence shown here is derived from an EMBL/GenBank/DDBJ whole genome shotgun (WGS) entry which is preliminary data.</text>
</comment>
<dbReference type="AlphaFoldDB" id="A0A2U1N124"/>
<keyword evidence="1" id="KW-0418">Kinase</keyword>
<accession>A0A2U1N124</accession>
<proteinExistence type="predicted"/>
<dbReference type="GO" id="GO:0016301">
    <property type="term" value="F:kinase activity"/>
    <property type="evidence" value="ECO:0007669"/>
    <property type="project" value="UniProtKB-KW"/>
</dbReference>
<organism evidence="1 2">
    <name type="scientific">Artemisia annua</name>
    <name type="common">Sweet wormwood</name>
    <dbReference type="NCBI Taxonomy" id="35608"/>
    <lineage>
        <taxon>Eukaryota</taxon>
        <taxon>Viridiplantae</taxon>
        <taxon>Streptophyta</taxon>
        <taxon>Embryophyta</taxon>
        <taxon>Tracheophyta</taxon>
        <taxon>Spermatophyta</taxon>
        <taxon>Magnoliopsida</taxon>
        <taxon>eudicotyledons</taxon>
        <taxon>Gunneridae</taxon>
        <taxon>Pentapetalae</taxon>
        <taxon>asterids</taxon>
        <taxon>campanulids</taxon>
        <taxon>Asterales</taxon>
        <taxon>Asteraceae</taxon>
        <taxon>Asteroideae</taxon>
        <taxon>Anthemideae</taxon>
        <taxon>Artemisiinae</taxon>
        <taxon>Artemisia</taxon>
    </lineage>
</organism>
<dbReference type="EMBL" id="PKPP01003877">
    <property type="protein sequence ID" value="PWA67210.1"/>
    <property type="molecule type" value="Genomic_DNA"/>
</dbReference>